<dbReference type="Proteomes" id="UP000823388">
    <property type="component" value="Chromosome 6K"/>
</dbReference>
<dbReference type="AlphaFoldDB" id="A0A8T0RE07"/>
<proteinExistence type="predicted"/>
<accession>A0A8T0RE07</accession>
<evidence type="ECO:0000313" key="2">
    <source>
        <dbReference type="EMBL" id="KAG2584232.1"/>
    </source>
</evidence>
<keyword evidence="3" id="KW-1185">Reference proteome</keyword>
<evidence type="ECO:0000256" key="1">
    <source>
        <dbReference type="SAM" id="MobiDB-lite"/>
    </source>
</evidence>
<organism evidence="2 3">
    <name type="scientific">Panicum virgatum</name>
    <name type="common">Blackwell switchgrass</name>
    <dbReference type="NCBI Taxonomy" id="38727"/>
    <lineage>
        <taxon>Eukaryota</taxon>
        <taxon>Viridiplantae</taxon>
        <taxon>Streptophyta</taxon>
        <taxon>Embryophyta</taxon>
        <taxon>Tracheophyta</taxon>
        <taxon>Spermatophyta</taxon>
        <taxon>Magnoliopsida</taxon>
        <taxon>Liliopsida</taxon>
        <taxon>Poales</taxon>
        <taxon>Poaceae</taxon>
        <taxon>PACMAD clade</taxon>
        <taxon>Panicoideae</taxon>
        <taxon>Panicodae</taxon>
        <taxon>Paniceae</taxon>
        <taxon>Panicinae</taxon>
        <taxon>Panicum</taxon>
        <taxon>Panicum sect. Hiantes</taxon>
    </lineage>
</organism>
<dbReference type="EMBL" id="CM029047">
    <property type="protein sequence ID" value="KAG2584232.1"/>
    <property type="molecule type" value="Genomic_DNA"/>
</dbReference>
<reference evidence="2" key="1">
    <citation type="submission" date="2020-05" db="EMBL/GenBank/DDBJ databases">
        <title>WGS assembly of Panicum virgatum.</title>
        <authorList>
            <person name="Lovell J.T."/>
            <person name="Jenkins J."/>
            <person name="Shu S."/>
            <person name="Juenger T.E."/>
            <person name="Schmutz J."/>
        </authorList>
    </citation>
    <scope>NUCLEOTIDE SEQUENCE</scope>
    <source>
        <strain evidence="2">AP13</strain>
    </source>
</reference>
<feature type="region of interest" description="Disordered" evidence="1">
    <location>
        <begin position="1"/>
        <end position="66"/>
    </location>
</feature>
<gene>
    <name evidence="2" type="ORF">PVAP13_6KG288212</name>
</gene>
<protein>
    <submittedName>
        <fullName evidence="2">Uncharacterized protein</fullName>
    </submittedName>
</protein>
<feature type="region of interest" description="Disordered" evidence="1">
    <location>
        <begin position="93"/>
        <end position="118"/>
    </location>
</feature>
<sequence length="148" mass="15647">MLTQEPIRHGTAAGEQAPRWESPTAIDGQRPRERAGTAVVAGLRGHRGRGGGEEGRGPRTTTRGGEPWLSVERARGGRASGAPVNCAPEIVADTPCPSKKLAPVKDGASAGRAAHRTRGKCLDHDDRLPAQQVVTRAYLIDVSLSMEL</sequence>
<comment type="caution">
    <text evidence="2">The sequence shown here is derived from an EMBL/GenBank/DDBJ whole genome shotgun (WGS) entry which is preliminary data.</text>
</comment>
<name>A0A8T0RE07_PANVG</name>
<evidence type="ECO:0000313" key="3">
    <source>
        <dbReference type="Proteomes" id="UP000823388"/>
    </source>
</evidence>